<proteinExistence type="predicted"/>
<dbReference type="EMBL" id="CAACVG010007269">
    <property type="protein sequence ID" value="VEN44578.1"/>
    <property type="molecule type" value="Genomic_DNA"/>
</dbReference>
<evidence type="ECO:0000256" key="1">
    <source>
        <dbReference type="SAM" id="MobiDB-lite"/>
    </source>
</evidence>
<feature type="region of interest" description="Disordered" evidence="1">
    <location>
        <begin position="35"/>
        <end position="56"/>
    </location>
</feature>
<evidence type="ECO:0000313" key="3">
    <source>
        <dbReference type="Proteomes" id="UP000410492"/>
    </source>
</evidence>
<gene>
    <name evidence="2" type="ORF">CALMAC_LOCUS7318</name>
</gene>
<dbReference type="Proteomes" id="UP000410492">
    <property type="component" value="Unassembled WGS sequence"/>
</dbReference>
<accession>A0A653C9J1</accession>
<evidence type="ECO:0000313" key="2">
    <source>
        <dbReference type="EMBL" id="VEN44578.1"/>
    </source>
</evidence>
<keyword evidence="3" id="KW-1185">Reference proteome</keyword>
<dbReference type="AlphaFoldDB" id="A0A653C9J1"/>
<organism evidence="2 3">
    <name type="scientific">Callosobruchus maculatus</name>
    <name type="common">Southern cowpea weevil</name>
    <name type="synonym">Pulse bruchid</name>
    <dbReference type="NCBI Taxonomy" id="64391"/>
    <lineage>
        <taxon>Eukaryota</taxon>
        <taxon>Metazoa</taxon>
        <taxon>Ecdysozoa</taxon>
        <taxon>Arthropoda</taxon>
        <taxon>Hexapoda</taxon>
        <taxon>Insecta</taxon>
        <taxon>Pterygota</taxon>
        <taxon>Neoptera</taxon>
        <taxon>Endopterygota</taxon>
        <taxon>Coleoptera</taxon>
        <taxon>Polyphaga</taxon>
        <taxon>Cucujiformia</taxon>
        <taxon>Chrysomeloidea</taxon>
        <taxon>Chrysomelidae</taxon>
        <taxon>Bruchinae</taxon>
        <taxon>Bruchini</taxon>
        <taxon>Callosobruchus</taxon>
    </lineage>
</organism>
<dbReference type="OrthoDB" id="294052at2759"/>
<sequence length="85" mass="9176">MPRPRSEEIPLELIKKAPCSVIDMAPKISIMPRPQTPHAVIEPEPSTSSENQSSVISNVTAATSWVSEETSFIAKEGSKDGVETV</sequence>
<protein>
    <submittedName>
        <fullName evidence="2">Uncharacterized protein</fullName>
    </submittedName>
</protein>
<feature type="compositionally biased region" description="Polar residues" evidence="1">
    <location>
        <begin position="45"/>
        <end position="56"/>
    </location>
</feature>
<reference evidence="2 3" key="1">
    <citation type="submission" date="2019-01" db="EMBL/GenBank/DDBJ databases">
        <authorList>
            <person name="Sayadi A."/>
        </authorList>
    </citation>
    <scope>NUCLEOTIDE SEQUENCE [LARGE SCALE GENOMIC DNA]</scope>
</reference>
<name>A0A653C9J1_CALMS</name>